<keyword evidence="11" id="KW-1185">Reference proteome</keyword>
<evidence type="ECO:0000256" key="5">
    <source>
        <dbReference type="ARBA" id="ARBA00022692"/>
    </source>
</evidence>
<evidence type="ECO:0000256" key="2">
    <source>
        <dbReference type="ARBA" id="ARBA00022475"/>
    </source>
</evidence>
<feature type="transmembrane region" description="Helical" evidence="8">
    <location>
        <begin position="114"/>
        <end position="132"/>
    </location>
</feature>
<dbReference type="Pfam" id="PF13231">
    <property type="entry name" value="PMT_2"/>
    <property type="match status" value="1"/>
</dbReference>
<protein>
    <submittedName>
        <fullName evidence="10">Glycosyltransferase family 39 protein</fullName>
    </submittedName>
</protein>
<reference evidence="10 11" key="1">
    <citation type="submission" date="2020-10" db="EMBL/GenBank/DDBJ databases">
        <title>Mucilaginibacter mali sp. nov., isolated from rhizosphere soil of apple orchard.</title>
        <authorList>
            <person name="Lee J.-S."/>
            <person name="Kim H.S."/>
            <person name="Kim J.-S."/>
        </authorList>
    </citation>
    <scope>NUCLEOTIDE SEQUENCE [LARGE SCALE GENOMIC DNA]</scope>
    <source>
        <strain evidence="10 11">KCTC 23157</strain>
    </source>
</reference>
<evidence type="ECO:0000313" key="11">
    <source>
        <dbReference type="Proteomes" id="UP000632774"/>
    </source>
</evidence>
<keyword evidence="2" id="KW-1003">Cell membrane</keyword>
<feature type="transmembrane region" description="Helical" evidence="8">
    <location>
        <begin position="167"/>
        <end position="189"/>
    </location>
</feature>
<keyword evidence="3" id="KW-0328">Glycosyltransferase</keyword>
<gene>
    <name evidence="10" type="ORF">IRJ18_08065</name>
</gene>
<dbReference type="InterPro" id="IPR038731">
    <property type="entry name" value="RgtA/B/C-like"/>
</dbReference>
<accession>A0ABR9XFZ9</accession>
<evidence type="ECO:0000256" key="3">
    <source>
        <dbReference type="ARBA" id="ARBA00022676"/>
    </source>
</evidence>
<keyword evidence="7 8" id="KW-0472">Membrane</keyword>
<sequence>MLNQQSSHNPLTAFKILLLLAVLVNVCTINTAFFTDDPGLYASIAKQLVYKHQFFQLFSYGRDWLDKPHLPFWLILLSFKAFGIHTWSYKLPALLCFLLSLWYTWLFTKKYYGELKAIMAVLIVSTSLHIIMSNTDVRAEPYLMAFIIGAIYHIARLEDRFSVTQFVLAALLTAFAIMTKGIFVIVPIYGALGGQLLLNKKYREIFSIKWIGLVLLTLLFITPEIYALYIQFDLHPEKTVFNKQHVSGIKWFLWDSQFGRFANDGPITRASGDVFFFIHTLLWAFAPWCLLFYYAAFKSVKKIFKGIKQPEYYAISGGLLLLILFSVSGFQLPFYTNIIFPLFAIITANFCGEALSNKAENTFRLIAQWLYIVLFIAVVWVLHFYLEPKNNVFFIIAAAPLATAFRKIIGSRLDKHIKTFMLSCVVMLYVGFYVNTTLYPIIIANKGQINAAGQVNKTIPASQPVYSLKDQNNIFQFYCDRPVKLVPFQEFKTITTEPNAVFYADAEAIAYFQAQHIPFKVIWHGMDYPQENILPAFINAKTRGSTLQIVYLISKP</sequence>
<feature type="transmembrane region" description="Helical" evidence="8">
    <location>
        <begin position="392"/>
        <end position="409"/>
    </location>
</feature>
<comment type="caution">
    <text evidence="10">The sequence shown here is derived from an EMBL/GenBank/DDBJ whole genome shotgun (WGS) entry which is preliminary data.</text>
</comment>
<dbReference type="RefSeq" id="WP_194105679.1">
    <property type="nucleotide sequence ID" value="NZ_JADFFM010000001.1"/>
</dbReference>
<proteinExistence type="predicted"/>
<keyword evidence="6 8" id="KW-1133">Transmembrane helix</keyword>
<dbReference type="Proteomes" id="UP000632774">
    <property type="component" value="Unassembled WGS sequence"/>
</dbReference>
<evidence type="ECO:0000256" key="1">
    <source>
        <dbReference type="ARBA" id="ARBA00004651"/>
    </source>
</evidence>
<feature type="transmembrane region" description="Helical" evidence="8">
    <location>
        <begin position="368"/>
        <end position="386"/>
    </location>
</feature>
<dbReference type="InterPro" id="IPR050297">
    <property type="entry name" value="LipidA_mod_glycosyltrf_83"/>
</dbReference>
<feature type="transmembrane region" description="Helical" evidence="8">
    <location>
        <begin position="338"/>
        <end position="356"/>
    </location>
</feature>
<feature type="transmembrane region" description="Helical" evidence="8">
    <location>
        <begin position="12"/>
        <end position="33"/>
    </location>
</feature>
<feature type="transmembrane region" description="Helical" evidence="8">
    <location>
        <begin position="421"/>
        <end position="442"/>
    </location>
</feature>
<comment type="subcellular location">
    <subcellularLocation>
        <location evidence="1">Cell membrane</location>
        <topology evidence="1">Multi-pass membrane protein</topology>
    </subcellularLocation>
</comment>
<feature type="transmembrane region" description="Helical" evidence="8">
    <location>
        <begin position="312"/>
        <end position="332"/>
    </location>
</feature>
<feature type="transmembrane region" description="Helical" evidence="8">
    <location>
        <begin position="274"/>
        <end position="296"/>
    </location>
</feature>
<evidence type="ECO:0000259" key="9">
    <source>
        <dbReference type="Pfam" id="PF13231"/>
    </source>
</evidence>
<evidence type="ECO:0000256" key="4">
    <source>
        <dbReference type="ARBA" id="ARBA00022679"/>
    </source>
</evidence>
<keyword evidence="5 8" id="KW-0812">Transmembrane</keyword>
<dbReference type="PANTHER" id="PTHR33908:SF3">
    <property type="entry name" value="UNDECAPRENYL PHOSPHATE-ALPHA-4-AMINO-4-DEOXY-L-ARABINOSE ARABINOSYL TRANSFERASE"/>
    <property type="match status" value="1"/>
</dbReference>
<keyword evidence="4" id="KW-0808">Transferase</keyword>
<evidence type="ECO:0000256" key="7">
    <source>
        <dbReference type="ARBA" id="ARBA00023136"/>
    </source>
</evidence>
<name>A0ABR9XFZ9_9SPHI</name>
<feature type="transmembrane region" description="Helical" evidence="8">
    <location>
        <begin position="210"/>
        <end position="232"/>
    </location>
</feature>
<evidence type="ECO:0000256" key="8">
    <source>
        <dbReference type="SAM" id="Phobius"/>
    </source>
</evidence>
<feature type="transmembrane region" description="Helical" evidence="8">
    <location>
        <begin position="91"/>
        <end position="108"/>
    </location>
</feature>
<feature type="domain" description="Glycosyltransferase RgtA/B/C/D-like" evidence="9">
    <location>
        <begin position="66"/>
        <end position="224"/>
    </location>
</feature>
<evidence type="ECO:0000256" key="6">
    <source>
        <dbReference type="ARBA" id="ARBA00022989"/>
    </source>
</evidence>
<organism evidence="10 11">
    <name type="scientific">Mucilaginibacter boryungensis</name>
    <dbReference type="NCBI Taxonomy" id="768480"/>
    <lineage>
        <taxon>Bacteria</taxon>
        <taxon>Pseudomonadati</taxon>
        <taxon>Bacteroidota</taxon>
        <taxon>Sphingobacteriia</taxon>
        <taxon>Sphingobacteriales</taxon>
        <taxon>Sphingobacteriaceae</taxon>
        <taxon>Mucilaginibacter</taxon>
    </lineage>
</organism>
<dbReference type="EMBL" id="JADFFM010000001">
    <property type="protein sequence ID" value="MBE9666312.1"/>
    <property type="molecule type" value="Genomic_DNA"/>
</dbReference>
<evidence type="ECO:0000313" key="10">
    <source>
        <dbReference type="EMBL" id="MBE9666312.1"/>
    </source>
</evidence>
<dbReference type="PANTHER" id="PTHR33908">
    <property type="entry name" value="MANNOSYLTRANSFERASE YKCB-RELATED"/>
    <property type="match status" value="1"/>
</dbReference>